<dbReference type="Proteomes" id="UP000215509">
    <property type="component" value="Unassembled WGS sequence"/>
</dbReference>
<name>A0A229UW52_9BACL</name>
<comment type="caution">
    <text evidence="1">The sequence shown here is derived from an EMBL/GenBank/DDBJ whole genome shotgun (WGS) entry which is preliminary data.</text>
</comment>
<dbReference type="OrthoDB" id="1631118at2"/>
<accession>A0A229UW52</accession>
<sequence length="202" mass="22988">MELFQCKTYPLNVEDKFNEFLTGGFVAIGYPGLGDLSGLNKQEIRERLERVYHEDPARTRYHLGMVNAFCNTMSPGDFVLIEDRNNGNVHVGVLGAYSFKGDLDDVGLSHQRSVDWKAVIPRSELIPELKEFIRNRPSITQFKHPIEVAKLERYLNQQPATLGIETNELLSKALSILAEEMDSKDIERKTRAAIALLQYFKS</sequence>
<protein>
    <submittedName>
        <fullName evidence="1">Uncharacterized protein</fullName>
    </submittedName>
</protein>
<proteinExistence type="predicted"/>
<gene>
    <name evidence="1" type="ORF">CF651_04180</name>
</gene>
<keyword evidence="2" id="KW-1185">Reference proteome</keyword>
<reference evidence="1 2" key="1">
    <citation type="submission" date="2017-07" db="EMBL/GenBank/DDBJ databases">
        <title>Genome sequencing and assembly of Paenibacillus rigui.</title>
        <authorList>
            <person name="Mayilraj S."/>
        </authorList>
    </citation>
    <scope>NUCLEOTIDE SEQUENCE [LARGE SCALE GENOMIC DNA]</scope>
    <source>
        <strain evidence="1 2">JCM 16352</strain>
    </source>
</reference>
<evidence type="ECO:0000313" key="1">
    <source>
        <dbReference type="EMBL" id="OXM87533.1"/>
    </source>
</evidence>
<dbReference type="AlphaFoldDB" id="A0A229UW52"/>
<organism evidence="1 2">
    <name type="scientific">Paenibacillus rigui</name>
    <dbReference type="NCBI Taxonomy" id="554312"/>
    <lineage>
        <taxon>Bacteria</taxon>
        <taxon>Bacillati</taxon>
        <taxon>Bacillota</taxon>
        <taxon>Bacilli</taxon>
        <taxon>Bacillales</taxon>
        <taxon>Paenibacillaceae</taxon>
        <taxon>Paenibacillus</taxon>
    </lineage>
</organism>
<dbReference type="RefSeq" id="WP_094013607.1">
    <property type="nucleotide sequence ID" value="NZ_NMQW01000004.1"/>
</dbReference>
<evidence type="ECO:0000313" key="2">
    <source>
        <dbReference type="Proteomes" id="UP000215509"/>
    </source>
</evidence>
<dbReference type="EMBL" id="NMQW01000004">
    <property type="protein sequence ID" value="OXM87533.1"/>
    <property type="molecule type" value="Genomic_DNA"/>
</dbReference>